<dbReference type="PANTHER" id="PTHR14738">
    <property type="entry name" value="ZINC FINGER CCCH DOMAIN-CONTAINING PROTEIN 14"/>
    <property type="match status" value="1"/>
</dbReference>
<feature type="region of interest" description="Disordered" evidence="1">
    <location>
        <begin position="96"/>
        <end position="189"/>
    </location>
</feature>
<feature type="compositionally biased region" description="Basic residues" evidence="1">
    <location>
        <begin position="157"/>
        <end position="170"/>
    </location>
</feature>
<dbReference type="Pfam" id="PF01480">
    <property type="entry name" value="PWI"/>
    <property type="match status" value="1"/>
</dbReference>
<proteinExistence type="predicted"/>
<feature type="compositionally biased region" description="Basic and acidic residues" evidence="1">
    <location>
        <begin position="129"/>
        <end position="140"/>
    </location>
</feature>
<dbReference type="KEGG" id="mnt:21391609"/>
<evidence type="ECO:0000256" key="1">
    <source>
        <dbReference type="SAM" id="MobiDB-lite"/>
    </source>
</evidence>
<dbReference type="AlphaFoldDB" id="W9S3K7"/>
<sequence length="197" mass="23050">MGSIDGVDDRIFRVNNFIGDGAEKLRDRVKDKLKEFMGDYTDDTLVEYVLVLLKNGRRKEEARNELNVFLGDDSDSFVSWLWDHLASNIDLYVQPEETKTKPSSADKSGRDYSHHLESESKKEAKIRHNKEWKGLIRDAAEPPPLRSSEVEKIHVKERTHHRVRHTRRSPSPRPAVERKRNRTDERQNTKVLILFFS</sequence>
<dbReference type="GO" id="GO:0005634">
    <property type="term" value="C:nucleus"/>
    <property type="evidence" value="ECO:0007669"/>
    <property type="project" value="TreeGrafter"/>
</dbReference>
<dbReference type="EMBL" id="KE345724">
    <property type="protein sequence ID" value="EXC12842.1"/>
    <property type="molecule type" value="Genomic_DNA"/>
</dbReference>
<reference evidence="4" key="1">
    <citation type="submission" date="2013-01" db="EMBL/GenBank/DDBJ databases">
        <title>Draft Genome Sequence of a Mulberry Tree, Morus notabilis C.K. Schneid.</title>
        <authorList>
            <person name="He N."/>
            <person name="Zhao S."/>
        </authorList>
    </citation>
    <scope>NUCLEOTIDE SEQUENCE</scope>
</reference>
<organism evidence="3 4">
    <name type="scientific">Morus notabilis</name>
    <dbReference type="NCBI Taxonomy" id="981085"/>
    <lineage>
        <taxon>Eukaryota</taxon>
        <taxon>Viridiplantae</taxon>
        <taxon>Streptophyta</taxon>
        <taxon>Embryophyta</taxon>
        <taxon>Tracheophyta</taxon>
        <taxon>Spermatophyta</taxon>
        <taxon>Magnoliopsida</taxon>
        <taxon>eudicotyledons</taxon>
        <taxon>Gunneridae</taxon>
        <taxon>Pentapetalae</taxon>
        <taxon>rosids</taxon>
        <taxon>fabids</taxon>
        <taxon>Rosales</taxon>
        <taxon>Moraceae</taxon>
        <taxon>Moreae</taxon>
        <taxon>Morus</taxon>
    </lineage>
</organism>
<evidence type="ECO:0000313" key="3">
    <source>
        <dbReference type="EMBL" id="EXC12842.1"/>
    </source>
</evidence>
<dbReference type="PANTHER" id="PTHR14738:SF32">
    <property type="entry name" value="RNA BINDING (RRM_RBD_RNP MOTIFS) FAMILY PROTEIN"/>
    <property type="match status" value="1"/>
</dbReference>
<protein>
    <submittedName>
        <fullName evidence="3">Zinc finger CCCH domain-containing protein 14</fullName>
    </submittedName>
</protein>
<feature type="compositionally biased region" description="Basic and acidic residues" evidence="1">
    <location>
        <begin position="107"/>
        <end position="123"/>
    </location>
</feature>
<dbReference type="Proteomes" id="UP000030645">
    <property type="component" value="Unassembled WGS sequence"/>
</dbReference>
<keyword evidence="4" id="KW-1185">Reference proteome</keyword>
<dbReference type="InterPro" id="IPR040366">
    <property type="entry name" value="Nab2/ZC3H14"/>
</dbReference>
<dbReference type="GO" id="GO:0043488">
    <property type="term" value="P:regulation of mRNA stability"/>
    <property type="evidence" value="ECO:0007669"/>
    <property type="project" value="InterPro"/>
</dbReference>
<feature type="compositionally biased region" description="Basic and acidic residues" evidence="1">
    <location>
        <begin position="175"/>
        <end position="188"/>
    </location>
</feature>
<dbReference type="Gene3D" id="1.20.1390.10">
    <property type="entry name" value="PWI domain"/>
    <property type="match status" value="1"/>
</dbReference>
<name>W9S3K7_9ROSA</name>
<evidence type="ECO:0000259" key="2">
    <source>
        <dbReference type="Pfam" id="PF01480"/>
    </source>
</evidence>
<feature type="domain" description="PWI" evidence="2">
    <location>
        <begin position="24"/>
        <end position="87"/>
    </location>
</feature>
<dbReference type="FunFam" id="1.20.1390.10:FF:000005">
    <property type="entry name" value="RNA binding (RRM/RBD/RNP motifs) family protein"/>
    <property type="match status" value="1"/>
</dbReference>
<dbReference type="GO" id="GO:0005737">
    <property type="term" value="C:cytoplasm"/>
    <property type="evidence" value="ECO:0007669"/>
    <property type="project" value="TreeGrafter"/>
</dbReference>
<dbReference type="eggNOG" id="KOG3702">
    <property type="taxonomic scope" value="Eukaryota"/>
</dbReference>
<dbReference type="STRING" id="981085.W9S3K7"/>
<dbReference type="GO" id="GO:0008143">
    <property type="term" value="F:poly(A) binding"/>
    <property type="evidence" value="ECO:0007669"/>
    <property type="project" value="InterPro"/>
</dbReference>
<gene>
    <name evidence="3" type="ORF">L484_008236</name>
</gene>
<accession>W9S3K7</accession>
<dbReference type="InterPro" id="IPR002483">
    <property type="entry name" value="PWI_dom"/>
</dbReference>
<dbReference type="OrthoDB" id="4726at2759"/>
<evidence type="ECO:0000313" key="4">
    <source>
        <dbReference type="Proteomes" id="UP000030645"/>
    </source>
</evidence>